<dbReference type="AlphaFoldDB" id="A0A8R7R6Y7"/>
<dbReference type="Gramene" id="TuG1812G0700003761.01.T01">
    <property type="protein sequence ID" value="TuG1812G0700003761.01.T01"/>
    <property type="gene ID" value="TuG1812G0700003761.01"/>
</dbReference>
<proteinExistence type="predicted"/>
<evidence type="ECO:0000313" key="3">
    <source>
        <dbReference type="Proteomes" id="UP000015106"/>
    </source>
</evidence>
<organism evidence="2 3">
    <name type="scientific">Triticum urartu</name>
    <name type="common">Red wild einkorn</name>
    <name type="synonym">Crithodium urartu</name>
    <dbReference type="NCBI Taxonomy" id="4572"/>
    <lineage>
        <taxon>Eukaryota</taxon>
        <taxon>Viridiplantae</taxon>
        <taxon>Streptophyta</taxon>
        <taxon>Embryophyta</taxon>
        <taxon>Tracheophyta</taxon>
        <taxon>Spermatophyta</taxon>
        <taxon>Magnoliopsida</taxon>
        <taxon>Liliopsida</taxon>
        <taxon>Poales</taxon>
        <taxon>Poaceae</taxon>
        <taxon>BOP clade</taxon>
        <taxon>Pooideae</taxon>
        <taxon>Triticodae</taxon>
        <taxon>Triticeae</taxon>
        <taxon>Triticinae</taxon>
        <taxon>Triticum</taxon>
    </lineage>
</organism>
<dbReference type="EnsemblPlants" id="TuG1812G0700003761.01.T01">
    <property type="protein sequence ID" value="TuG1812G0700003761.01.T01"/>
    <property type="gene ID" value="TuG1812G0700003761.01"/>
</dbReference>
<feature type="compositionally biased region" description="Basic and acidic residues" evidence="1">
    <location>
        <begin position="23"/>
        <end position="32"/>
    </location>
</feature>
<evidence type="ECO:0000256" key="1">
    <source>
        <dbReference type="SAM" id="MobiDB-lite"/>
    </source>
</evidence>
<accession>A0A8R7R6Y7</accession>
<reference evidence="2" key="3">
    <citation type="submission" date="2022-06" db="UniProtKB">
        <authorList>
            <consortium name="EnsemblPlants"/>
        </authorList>
    </citation>
    <scope>IDENTIFICATION</scope>
</reference>
<reference evidence="3" key="1">
    <citation type="journal article" date="2013" name="Nature">
        <title>Draft genome of the wheat A-genome progenitor Triticum urartu.</title>
        <authorList>
            <person name="Ling H.Q."/>
            <person name="Zhao S."/>
            <person name="Liu D."/>
            <person name="Wang J."/>
            <person name="Sun H."/>
            <person name="Zhang C."/>
            <person name="Fan H."/>
            <person name="Li D."/>
            <person name="Dong L."/>
            <person name="Tao Y."/>
            <person name="Gao C."/>
            <person name="Wu H."/>
            <person name="Li Y."/>
            <person name="Cui Y."/>
            <person name="Guo X."/>
            <person name="Zheng S."/>
            <person name="Wang B."/>
            <person name="Yu K."/>
            <person name="Liang Q."/>
            <person name="Yang W."/>
            <person name="Lou X."/>
            <person name="Chen J."/>
            <person name="Feng M."/>
            <person name="Jian J."/>
            <person name="Zhang X."/>
            <person name="Luo G."/>
            <person name="Jiang Y."/>
            <person name="Liu J."/>
            <person name="Wang Z."/>
            <person name="Sha Y."/>
            <person name="Zhang B."/>
            <person name="Wu H."/>
            <person name="Tang D."/>
            <person name="Shen Q."/>
            <person name="Xue P."/>
            <person name="Zou S."/>
            <person name="Wang X."/>
            <person name="Liu X."/>
            <person name="Wang F."/>
            <person name="Yang Y."/>
            <person name="An X."/>
            <person name="Dong Z."/>
            <person name="Zhang K."/>
            <person name="Zhang X."/>
            <person name="Luo M.C."/>
            <person name="Dvorak J."/>
            <person name="Tong Y."/>
            <person name="Wang J."/>
            <person name="Yang H."/>
            <person name="Li Z."/>
            <person name="Wang D."/>
            <person name="Zhang A."/>
            <person name="Wang J."/>
        </authorList>
    </citation>
    <scope>NUCLEOTIDE SEQUENCE</scope>
    <source>
        <strain evidence="3">cv. G1812</strain>
    </source>
</reference>
<keyword evidence="3" id="KW-1185">Reference proteome</keyword>
<name>A0A8R7R6Y7_TRIUA</name>
<reference evidence="2" key="2">
    <citation type="submission" date="2018-03" db="EMBL/GenBank/DDBJ databases">
        <title>The Triticum urartu genome reveals the dynamic nature of wheat genome evolution.</title>
        <authorList>
            <person name="Ling H."/>
            <person name="Ma B."/>
            <person name="Shi X."/>
            <person name="Liu H."/>
            <person name="Dong L."/>
            <person name="Sun H."/>
            <person name="Cao Y."/>
            <person name="Gao Q."/>
            <person name="Zheng S."/>
            <person name="Li Y."/>
            <person name="Yu Y."/>
            <person name="Du H."/>
            <person name="Qi M."/>
            <person name="Li Y."/>
            <person name="Yu H."/>
            <person name="Cui Y."/>
            <person name="Wang N."/>
            <person name="Chen C."/>
            <person name="Wu H."/>
            <person name="Zhao Y."/>
            <person name="Zhang J."/>
            <person name="Li Y."/>
            <person name="Zhou W."/>
            <person name="Zhang B."/>
            <person name="Hu W."/>
            <person name="Eijk M."/>
            <person name="Tang J."/>
            <person name="Witsenboer H."/>
            <person name="Zhao S."/>
            <person name="Li Z."/>
            <person name="Zhang A."/>
            <person name="Wang D."/>
            <person name="Liang C."/>
        </authorList>
    </citation>
    <scope>NUCLEOTIDE SEQUENCE [LARGE SCALE GENOMIC DNA]</scope>
    <source>
        <strain evidence="2">cv. G1812</strain>
    </source>
</reference>
<feature type="region of interest" description="Disordered" evidence="1">
    <location>
        <begin position="1"/>
        <end position="48"/>
    </location>
</feature>
<protein>
    <submittedName>
        <fullName evidence="2">Uncharacterized protein</fullName>
    </submittedName>
</protein>
<evidence type="ECO:0000313" key="2">
    <source>
        <dbReference type="EnsemblPlants" id="TuG1812G0700003761.01.T01"/>
    </source>
</evidence>
<feature type="compositionally biased region" description="Basic residues" evidence="1">
    <location>
        <begin position="12"/>
        <end position="22"/>
    </location>
</feature>
<dbReference type="Proteomes" id="UP000015106">
    <property type="component" value="Chromosome 7"/>
</dbReference>
<sequence>MAPHRISSHLVTRQRRRERGRGRRDGGERLDHQLPGGHPGRGGHRGGHLGRLRLLLRGARGRRLWGGEEAGQVVAHAAGARPLQPGVLLHGGGHLRLRRDRPLQDLGPHVGDEEPAGAEHAAGEHALADLEPRQEEEADKCINLLNCV</sequence>